<keyword evidence="4" id="KW-1185">Reference proteome</keyword>
<dbReference type="GO" id="GO:0019825">
    <property type="term" value="F:oxygen binding"/>
    <property type="evidence" value="ECO:0007669"/>
    <property type="project" value="InterPro"/>
</dbReference>
<keyword evidence="1" id="KW-0479">Metal-binding</keyword>
<feature type="domain" description="Globin" evidence="2">
    <location>
        <begin position="23"/>
        <end position="124"/>
    </location>
</feature>
<comment type="caution">
    <text evidence="3">The sequence shown here is derived from an EMBL/GenBank/DDBJ whole genome shotgun (WGS) entry which is preliminary data.</text>
</comment>
<gene>
    <name evidence="3" type="ORF">C8N47_108138</name>
</gene>
<organism evidence="3 4">
    <name type="scientific">Mangrovibacterium marinum</name>
    <dbReference type="NCBI Taxonomy" id="1639118"/>
    <lineage>
        <taxon>Bacteria</taxon>
        <taxon>Pseudomonadati</taxon>
        <taxon>Bacteroidota</taxon>
        <taxon>Bacteroidia</taxon>
        <taxon>Marinilabiliales</taxon>
        <taxon>Prolixibacteraceae</taxon>
        <taxon>Mangrovibacterium</taxon>
    </lineage>
</organism>
<dbReference type="RefSeq" id="WP_107822386.1">
    <property type="nucleotide sequence ID" value="NZ_OY782574.1"/>
</dbReference>
<evidence type="ECO:0000256" key="1">
    <source>
        <dbReference type="RuleBase" id="RU000356"/>
    </source>
</evidence>
<dbReference type="EMBL" id="QAAD01000008">
    <property type="protein sequence ID" value="PTN08581.1"/>
    <property type="molecule type" value="Genomic_DNA"/>
</dbReference>
<evidence type="ECO:0000313" key="4">
    <source>
        <dbReference type="Proteomes" id="UP000243525"/>
    </source>
</evidence>
<accession>A0A2T5C1R0</accession>
<dbReference type="InterPro" id="IPR000971">
    <property type="entry name" value="Globin"/>
</dbReference>
<keyword evidence="1" id="KW-0408">Iron</keyword>
<evidence type="ECO:0000313" key="3">
    <source>
        <dbReference type="EMBL" id="PTN08581.1"/>
    </source>
</evidence>
<keyword evidence="1" id="KW-0561">Oxygen transport</keyword>
<protein>
    <submittedName>
        <fullName evidence="3">Hemoglobin-like flavoprotein</fullName>
    </submittedName>
</protein>
<evidence type="ECO:0000259" key="2">
    <source>
        <dbReference type="Pfam" id="PF00042"/>
    </source>
</evidence>
<dbReference type="Proteomes" id="UP000243525">
    <property type="component" value="Unassembled WGS sequence"/>
</dbReference>
<dbReference type="Gene3D" id="1.10.490.10">
    <property type="entry name" value="Globins"/>
    <property type="match status" value="1"/>
</dbReference>
<dbReference type="SUPFAM" id="SSF46458">
    <property type="entry name" value="Globin-like"/>
    <property type="match status" value="1"/>
</dbReference>
<name>A0A2T5C1R0_9BACT</name>
<dbReference type="GO" id="GO:0005344">
    <property type="term" value="F:oxygen carrier activity"/>
    <property type="evidence" value="ECO:0007669"/>
    <property type="project" value="UniProtKB-KW"/>
</dbReference>
<dbReference type="Pfam" id="PF00042">
    <property type="entry name" value="Globin"/>
    <property type="match status" value="1"/>
</dbReference>
<keyword evidence="1" id="KW-0813">Transport</keyword>
<reference evidence="3 4" key="1">
    <citation type="submission" date="2018-04" db="EMBL/GenBank/DDBJ databases">
        <title>Genomic Encyclopedia of Archaeal and Bacterial Type Strains, Phase II (KMG-II): from individual species to whole genera.</title>
        <authorList>
            <person name="Goeker M."/>
        </authorList>
    </citation>
    <scope>NUCLEOTIDE SEQUENCE [LARGE SCALE GENOMIC DNA]</scope>
    <source>
        <strain evidence="3 4">DSM 28823</strain>
    </source>
</reference>
<dbReference type="OrthoDB" id="9801223at2"/>
<keyword evidence="1" id="KW-0349">Heme</keyword>
<dbReference type="InterPro" id="IPR012292">
    <property type="entry name" value="Globin/Proto"/>
</dbReference>
<dbReference type="InterPro" id="IPR009050">
    <property type="entry name" value="Globin-like_sf"/>
</dbReference>
<proteinExistence type="inferred from homology"/>
<dbReference type="GO" id="GO:0020037">
    <property type="term" value="F:heme binding"/>
    <property type="evidence" value="ECO:0007669"/>
    <property type="project" value="InterPro"/>
</dbReference>
<comment type="similarity">
    <text evidence="1">Belongs to the globin family.</text>
</comment>
<dbReference type="AlphaFoldDB" id="A0A2T5C1R0"/>
<sequence>MTEADITVIEKSYAQIEAALPRMAKYFFNRANELDSDLDPLFEEDKSKHGEAFVALFGKAVEHLNSPEALLPEIKKMEAKLKYYKFNEEVLNTVGVVFVDTLSFGFGNNFTQDIIDPWVKAYKTYSSLFFA</sequence>